<dbReference type="InterPro" id="IPR035990">
    <property type="entry name" value="TIM_sf"/>
</dbReference>
<dbReference type="Gene3D" id="3.20.20.70">
    <property type="entry name" value="Aldolase class I"/>
    <property type="match status" value="1"/>
</dbReference>
<dbReference type="AlphaFoldDB" id="A0A383BXF6"/>
<reference evidence="2" key="1">
    <citation type="submission" date="2018-05" db="EMBL/GenBank/DDBJ databases">
        <authorList>
            <person name="Lanie J.A."/>
            <person name="Ng W.-L."/>
            <person name="Kazmierczak K.M."/>
            <person name="Andrzejewski T.M."/>
            <person name="Davidsen T.M."/>
            <person name="Wayne K.J."/>
            <person name="Tettelin H."/>
            <person name="Glass J.I."/>
            <person name="Rusch D."/>
            <person name="Podicherti R."/>
            <person name="Tsui H.-C.T."/>
            <person name="Winkler M.E."/>
        </authorList>
    </citation>
    <scope>NUCLEOTIDE SEQUENCE</scope>
</reference>
<organism evidence="2">
    <name type="scientific">marine metagenome</name>
    <dbReference type="NCBI Taxonomy" id="408172"/>
    <lineage>
        <taxon>unclassified sequences</taxon>
        <taxon>metagenomes</taxon>
        <taxon>ecological metagenomes</taxon>
    </lineage>
</organism>
<dbReference type="GO" id="GO:0004807">
    <property type="term" value="F:triose-phosphate isomerase activity"/>
    <property type="evidence" value="ECO:0007669"/>
    <property type="project" value="InterPro"/>
</dbReference>
<sequence>MRRPIVVGNWKMNMLISTSNKWVEEFIKTSKLVGSFDLVIAPPFTSLSAVRKSAEGTKIQLAGQN</sequence>
<dbReference type="PROSITE" id="PS51440">
    <property type="entry name" value="TIM_2"/>
    <property type="match status" value="1"/>
</dbReference>
<accession>A0A383BXF6</accession>
<evidence type="ECO:0000256" key="1">
    <source>
        <dbReference type="ARBA" id="ARBA00023235"/>
    </source>
</evidence>
<dbReference type="Pfam" id="PF00121">
    <property type="entry name" value="TIM"/>
    <property type="match status" value="1"/>
</dbReference>
<proteinExistence type="predicted"/>
<gene>
    <name evidence="2" type="ORF">METZ01_LOCUS476819</name>
</gene>
<name>A0A383BXF6_9ZZZZ</name>
<protein>
    <recommendedName>
        <fullName evidence="3">Triose-phosphate isomerase</fullName>
    </recommendedName>
</protein>
<dbReference type="SUPFAM" id="SSF51351">
    <property type="entry name" value="Triosephosphate isomerase (TIM)"/>
    <property type="match status" value="1"/>
</dbReference>
<dbReference type="InterPro" id="IPR000652">
    <property type="entry name" value="Triosephosphate_isomerase"/>
</dbReference>
<dbReference type="EMBL" id="UINC01203619">
    <property type="protein sequence ID" value="SVE23965.1"/>
    <property type="molecule type" value="Genomic_DNA"/>
</dbReference>
<evidence type="ECO:0000313" key="2">
    <source>
        <dbReference type="EMBL" id="SVE23965.1"/>
    </source>
</evidence>
<feature type="non-terminal residue" evidence="2">
    <location>
        <position position="65"/>
    </location>
</feature>
<evidence type="ECO:0008006" key="3">
    <source>
        <dbReference type="Google" id="ProtNLM"/>
    </source>
</evidence>
<keyword evidence="1" id="KW-0413">Isomerase</keyword>
<dbReference type="InterPro" id="IPR013785">
    <property type="entry name" value="Aldolase_TIM"/>
</dbReference>